<evidence type="ECO:0000313" key="3">
    <source>
        <dbReference type="Proteomes" id="UP000027982"/>
    </source>
</evidence>
<dbReference type="EMBL" id="CP007139">
    <property type="protein sequence ID" value="AIE85300.1"/>
    <property type="molecule type" value="Genomic_DNA"/>
</dbReference>
<keyword evidence="1" id="KW-1133">Transmembrane helix</keyword>
<evidence type="ECO:0000313" key="2">
    <source>
        <dbReference type="EMBL" id="AIE85300.1"/>
    </source>
</evidence>
<dbReference type="KEGG" id="fgi:OP10G_1932"/>
<reference evidence="2 3" key="1">
    <citation type="journal article" date="2014" name="PLoS ONE">
        <title>The first complete genome sequence of the class fimbriimonadia in the phylum armatimonadetes.</title>
        <authorList>
            <person name="Hu Z.Y."/>
            <person name="Wang Y.Z."/>
            <person name="Im W.T."/>
            <person name="Wang S.Y."/>
            <person name="Zhao G.P."/>
            <person name="Zheng H.J."/>
            <person name="Quan Z.X."/>
        </authorList>
    </citation>
    <scope>NUCLEOTIDE SEQUENCE [LARGE SCALE GENOMIC DNA]</scope>
    <source>
        <strain evidence="2">Gsoil 348</strain>
    </source>
</reference>
<name>A0A068NRA2_FIMGI</name>
<evidence type="ECO:0000256" key="1">
    <source>
        <dbReference type="SAM" id="Phobius"/>
    </source>
</evidence>
<keyword evidence="1" id="KW-0472">Membrane</keyword>
<organism evidence="2 3">
    <name type="scientific">Fimbriimonas ginsengisoli Gsoil 348</name>
    <dbReference type="NCBI Taxonomy" id="661478"/>
    <lineage>
        <taxon>Bacteria</taxon>
        <taxon>Bacillati</taxon>
        <taxon>Armatimonadota</taxon>
        <taxon>Fimbriimonadia</taxon>
        <taxon>Fimbriimonadales</taxon>
        <taxon>Fimbriimonadaceae</taxon>
        <taxon>Fimbriimonas</taxon>
    </lineage>
</organism>
<dbReference type="STRING" id="661478.OP10G_1932"/>
<dbReference type="Proteomes" id="UP000027982">
    <property type="component" value="Chromosome"/>
</dbReference>
<accession>A0A068NRA2</accession>
<dbReference type="AlphaFoldDB" id="A0A068NRA2"/>
<dbReference type="HOGENOM" id="CLU_2316127_0_0_0"/>
<keyword evidence="3" id="KW-1185">Reference proteome</keyword>
<dbReference type="RefSeq" id="WP_025226119.1">
    <property type="nucleotide sequence ID" value="NZ_CP007139.1"/>
</dbReference>
<keyword evidence="1" id="KW-0812">Transmembrane</keyword>
<protein>
    <submittedName>
        <fullName evidence="2">Uncharacterized protein</fullName>
    </submittedName>
</protein>
<feature type="transmembrane region" description="Helical" evidence="1">
    <location>
        <begin position="57"/>
        <end position="74"/>
    </location>
</feature>
<sequence length="99" mass="10676">MREVCGWLLNLEFALFGLYGVVAIAVCSKVKLTGPLDFACAIGVVVSPSESKHHDKLSLILLGFVCLLLVLRILGMLREIREKSEVAGCRLGSDTSDAV</sequence>
<feature type="transmembrane region" description="Helical" evidence="1">
    <location>
        <begin position="7"/>
        <end position="26"/>
    </location>
</feature>
<proteinExistence type="predicted"/>
<gene>
    <name evidence="2" type="ORF">OP10G_1932</name>
</gene>